<dbReference type="GO" id="GO:0005886">
    <property type="term" value="C:plasma membrane"/>
    <property type="evidence" value="ECO:0007669"/>
    <property type="project" value="UniProtKB-SubCell"/>
</dbReference>
<keyword evidence="4 6" id="KW-1133">Transmembrane helix</keyword>
<dbReference type="PANTHER" id="PTHR30250:SF11">
    <property type="entry name" value="O-ANTIGEN TRANSPORTER-RELATED"/>
    <property type="match status" value="1"/>
</dbReference>
<protein>
    <submittedName>
        <fullName evidence="7">Uncharacterized protein</fullName>
    </submittedName>
</protein>
<evidence type="ECO:0000256" key="6">
    <source>
        <dbReference type="SAM" id="Phobius"/>
    </source>
</evidence>
<feature type="transmembrane region" description="Helical" evidence="6">
    <location>
        <begin position="224"/>
        <end position="247"/>
    </location>
</feature>
<feature type="transmembrane region" description="Helical" evidence="6">
    <location>
        <begin position="385"/>
        <end position="410"/>
    </location>
</feature>
<feature type="transmembrane region" description="Helical" evidence="6">
    <location>
        <begin position="253"/>
        <end position="275"/>
    </location>
</feature>
<comment type="subcellular location">
    <subcellularLocation>
        <location evidence="1">Cell membrane</location>
        <topology evidence="1">Multi-pass membrane protein</topology>
    </subcellularLocation>
</comment>
<sequence length="430" mass="47779">MYNLIKKILQTSGANIYSMLLGIITLSITARWLGAEGRGIVASVTTWVNLFVDIAGLSLGTAVIYQATHKTGKNWLGTTLGNMIFLVIVMTLVSWLIITLIYIAGNYWGLPNLLNNIPLFALVLGFLILPVWFWEEYNRSLLNIEDHLHLFNRYEIIGSSSNAIAQLILVVGSGLGVAGVLISKFIWQSTIAFGGLKFLVKQAGSTIRVDFPEMRKLVIDGLKLHLNTIGVIMMMSMDVIMVTAYLGVEATGYYQLASQLVQMMLIVSYAAATVLQGEVTRRGIYGVWNYQKKILLMATALVLVGIVVAGWSAKWWLILLAGEEFYPAIELFQYLSIMVVAVTFTNILSVQWIARGLLWQMSAITIVKGIMNIGLNALLIPKYGLLGAVYSTLGVVFFGMIINIIMFIYFEYDTRRHFKNLASNDSHPHA</sequence>
<feature type="transmembrane region" description="Helical" evidence="6">
    <location>
        <begin position="80"/>
        <end position="105"/>
    </location>
</feature>
<keyword evidence="3 6" id="KW-0812">Transmembrane</keyword>
<evidence type="ECO:0000313" key="7">
    <source>
        <dbReference type="EMBL" id="CAA6807177.1"/>
    </source>
</evidence>
<feature type="transmembrane region" description="Helical" evidence="6">
    <location>
        <begin position="16"/>
        <end position="34"/>
    </location>
</feature>
<accession>A0A6S6SNZ7</accession>
<evidence type="ECO:0000256" key="4">
    <source>
        <dbReference type="ARBA" id="ARBA00022989"/>
    </source>
</evidence>
<gene>
    <name evidence="7" type="ORF">HELGO_WM12276</name>
</gene>
<keyword evidence="5 6" id="KW-0472">Membrane</keyword>
<evidence type="ECO:0000256" key="2">
    <source>
        <dbReference type="ARBA" id="ARBA00022475"/>
    </source>
</evidence>
<evidence type="ECO:0000256" key="5">
    <source>
        <dbReference type="ARBA" id="ARBA00023136"/>
    </source>
</evidence>
<proteinExistence type="predicted"/>
<dbReference type="InterPro" id="IPR002797">
    <property type="entry name" value="Polysacc_synth"/>
</dbReference>
<reference evidence="7" key="1">
    <citation type="submission" date="2020-01" db="EMBL/GenBank/DDBJ databases">
        <authorList>
            <person name="Meier V. D."/>
            <person name="Meier V D."/>
        </authorList>
    </citation>
    <scope>NUCLEOTIDE SEQUENCE</scope>
    <source>
        <strain evidence="7">HLG_WM_MAG_07</strain>
    </source>
</reference>
<feature type="transmembrane region" description="Helical" evidence="6">
    <location>
        <begin position="295"/>
        <end position="319"/>
    </location>
</feature>
<dbReference type="PANTHER" id="PTHR30250">
    <property type="entry name" value="PST FAMILY PREDICTED COLANIC ACID TRANSPORTER"/>
    <property type="match status" value="1"/>
</dbReference>
<dbReference type="AlphaFoldDB" id="A0A6S6SNZ7"/>
<feature type="transmembrane region" description="Helical" evidence="6">
    <location>
        <begin position="357"/>
        <end position="379"/>
    </location>
</feature>
<feature type="transmembrane region" description="Helical" evidence="6">
    <location>
        <begin position="117"/>
        <end position="134"/>
    </location>
</feature>
<feature type="transmembrane region" description="Helical" evidence="6">
    <location>
        <begin position="46"/>
        <end position="68"/>
    </location>
</feature>
<evidence type="ECO:0000256" key="3">
    <source>
        <dbReference type="ARBA" id="ARBA00022692"/>
    </source>
</evidence>
<dbReference type="Pfam" id="PF01943">
    <property type="entry name" value="Polysacc_synt"/>
    <property type="match status" value="1"/>
</dbReference>
<dbReference type="EMBL" id="CACVAY010000032">
    <property type="protein sequence ID" value="CAA6807177.1"/>
    <property type="molecule type" value="Genomic_DNA"/>
</dbReference>
<feature type="transmembrane region" description="Helical" evidence="6">
    <location>
        <begin position="331"/>
        <end position="350"/>
    </location>
</feature>
<feature type="transmembrane region" description="Helical" evidence="6">
    <location>
        <begin position="163"/>
        <end position="187"/>
    </location>
</feature>
<dbReference type="InterPro" id="IPR050833">
    <property type="entry name" value="Poly_Biosynth_Transport"/>
</dbReference>
<keyword evidence="2" id="KW-1003">Cell membrane</keyword>
<name>A0A6S6SNZ7_9GAMM</name>
<evidence type="ECO:0000256" key="1">
    <source>
        <dbReference type="ARBA" id="ARBA00004651"/>
    </source>
</evidence>
<organism evidence="7">
    <name type="scientific">uncultured Thiotrichaceae bacterium</name>
    <dbReference type="NCBI Taxonomy" id="298394"/>
    <lineage>
        <taxon>Bacteria</taxon>
        <taxon>Pseudomonadati</taxon>
        <taxon>Pseudomonadota</taxon>
        <taxon>Gammaproteobacteria</taxon>
        <taxon>Thiotrichales</taxon>
        <taxon>Thiotrichaceae</taxon>
        <taxon>environmental samples</taxon>
    </lineage>
</organism>